<dbReference type="EMBL" id="JBHULU010000039">
    <property type="protein sequence ID" value="MFD2516270.1"/>
    <property type="molecule type" value="Genomic_DNA"/>
</dbReference>
<accession>A0ABW5IS89</accession>
<dbReference type="InterPro" id="IPR019734">
    <property type="entry name" value="TPR_rpt"/>
</dbReference>
<feature type="chain" id="PRO_5045261808" description="Tetratricopeptide repeat-containing protein" evidence="1">
    <location>
        <begin position="20"/>
        <end position="792"/>
    </location>
</feature>
<sequence>MKRTLLFIPLLFAVLMAQAQTKIIFEETTSDAYLMKHGSGSAESQQHLNAIVSLLGEAGVSAQGGRPSRSPEYTVRVEQQARITDTGNNLLLKVKISRISVGGDTNIKGFDVSEVLRPEELLYKVKLLNAKNELVKEFVNQRVLLSGNDLSMLEVTIPDTAANQNFKLKIEEKQVLFTAADVQRVKDRLALIRSYFAADATVLRALQDVTLVRPDDIDRLPLQERNLRDLETVYADLKNQFQGKLNLEQNDPQRLSYKMKQLHETLLERRRAIDHAFATLDQQFFNRGIHFLNNGNRSAAQAYFAKSVDANPKFAPAHVQLARLDFMNGYIREATNRTRDVLTRMRVDRETEAIAMTLMHEIYTAHIGTGNSLTNRGEYHNALAAFAEARDICSTIGGLRCSMAALNDGEARAATGAYRAMVDNGRRLLARNDLKEAERAAEEALGFQEEYDFVLSREKEATELLGQVKFQYYLQHIDLGKRHLNQQNFSAALSQFESALSLENKYAFKPVQELGRLAQQAAKPVLLAKLSEGYEQAIQNKLSYARQTASTAADMQNRYGLQSDAEVLNKHNLLRERIFTQECINTQAAYDKHYQNGLTLAKEKKFIAADQAYLAAIRVADEKSECAIATLTAQDSRTAIVAAATYQRMMESVERQVGKKRYAEAVQEHNQARDYYLANKVSKYGLDHISLYNFAKDNRNQNFTAYVVGYLAGINEEEVSIQLLTTLLDKGYAKRKTKKVQEQLGKQLALKDTTRNHGQAVEVLAVQYTQNHKGLKKLRKAYKKESKRLAKG</sequence>
<dbReference type="SUPFAM" id="SSF48452">
    <property type="entry name" value="TPR-like"/>
    <property type="match status" value="1"/>
</dbReference>
<dbReference type="RefSeq" id="WP_377512761.1">
    <property type="nucleotide sequence ID" value="NZ_JBHULU010000039.1"/>
</dbReference>
<evidence type="ECO:0008006" key="4">
    <source>
        <dbReference type="Google" id="ProtNLM"/>
    </source>
</evidence>
<protein>
    <recommendedName>
        <fullName evidence="4">Tetratricopeptide repeat-containing protein</fullName>
    </recommendedName>
</protein>
<reference evidence="3" key="1">
    <citation type="journal article" date="2019" name="Int. J. Syst. Evol. Microbiol.">
        <title>The Global Catalogue of Microorganisms (GCM) 10K type strain sequencing project: providing services to taxonomists for standard genome sequencing and annotation.</title>
        <authorList>
            <consortium name="The Broad Institute Genomics Platform"/>
            <consortium name="The Broad Institute Genome Sequencing Center for Infectious Disease"/>
            <person name="Wu L."/>
            <person name="Ma J."/>
        </authorList>
    </citation>
    <scope>NUCLEOTIDE SEQUENCE [LARGE SCALE GENOMIC DNA]</scope>
    <source>
        <strain evidence="3">KCTC 42498</strain>
    </source>
</reference>
<dbReference type="Gene3D" id="1.25.40.10">
    <property type="entry name" value="Tetratricopeptide repeat domain"/>
    <property type="match status" value="2"/>
</dbReference>
<name>A0ABW5IS89_9BACT</name>
<dbReference type="InterPro" id="IPR011990">
    <property type="entry name" value="TPR-like_helical_dom_sf"/>
</dbReference>
<evidence type="ECO:0000256" key="1">
    <source>
        <dbReference type="SAM" id="SignalP"/>
    </source>
</evidence>
<organism evidence="2 3">
    <name type="scientific">Pontibacter locisalis</name>
    <dbReference type="NCBI Taxonomy" id="1719035"/>
    <lineage>
        <taxon>Bacteria</taxon>
        <taxon>Pseudomonadati</taxon>
        <taxon>Bacteroidota</taxon>
        <taxon>Cytophagia</taxon>
        <taxon>Cytophagales</taxon>
        <taxon>Hymenobacteraceae</taxon>
        <taxon>Pontibacter</taxon>
    </lineage>
</organism>
<evidence type="ECO:0000313" key="2">
    <source>
        <dbReference type="EMBL" id="MFD2516270.1"/>
    </source>
</evidence>
<keyword evidence="1" id="KW-0732">Signal</keyword>
<dbReference type="SMART" id="SM00028">
    <property type="entry name" value="TPR"/>
    <property type="match status" value="5"/>
</dbReference>
<comment type="caution">
    <text evidence="2">The sequence shown here is derived from an EMBL/GenBank/DDBJ whole genome shotgun (WGS) entry which is preliminary data.</text>
</comment>
<proteinExistence type="predicted"/>
<keyword evidence="3" id="KW-1185">Reference proteome</keyword>
<evidence type="ECO:0000313" key="3">
    <source>
        <dbReference type="Proteomes" id="UP001597544"/>
    </source>
</evidence>
<feature type="signal peptide" evidence="1">
    <location>
        <begin position="1"/>
        <end position="19"/>
    </location>
</feature>
<gene>
    <name evidence="2" type="ORF">ACFSRY_20530</name>
</gene>
<dbReference type="Proteomes" id="UP001597544">
    <property type="component" value="Unassembled WGS sequence"/>
</dbReference>